<evidence type="ECO:0000313" key="2">
    <source>
        <dbReference type="EMBL" id="QTA84996.1"/>
    </source>
</evidence>
<organism evidence="2 3">
    <name type="scientific">Desulfonema magnum</name>
    <dbReference type="NCBI Taxonomy" id="45655"/>
    <lineage>
        <taxon>Bacteria</taxon>
        <taxon>Pseudomonadati</taxon>
        <taxon>Thermodesulfobacteriota</taxon>
        <taxon>Desulfobacteria</taxon>
        <taxon>Desulfobacterales</taxon>
        <taxon>Desulfococcaceae</taxon>
        <taxon>Desulfonema</taxon>
    </lineage>
</organism>
<gene>
    <name evidence="2" type="ORF">dnm_010000</name>
</gene>
<protein>
    <submittedName>
        <fullName evidence="2">Uncharacterized protein</fullName>
    </submittedName>
</protein>
<accession>A0A975BGK5</accession>
<feature type="region of interest" description="Disordered" evidence="1">
    <location>
        <begin position="16"/>
        <end position="41"/>
    </location>
</feature>
<dbReference type="Proteomes" id="UP000663722">
    <property type="component" value="Chromosome"/>
</dbReference>
<dbReference type="RefSeq" id="WP_276571845.1">
    <property type="nucleotide sequence ID" value="NZ_CP061800.1"/>
</dbReference>
<dbReference type="EMBL" id="CP061800">
    <property type="protein sequence ID" value="QTA84996.1"/>
    <property type="molecule type" value="Genomic_DNA"/>
</dbReference>
<feature type="compositionally biased region" description="Basic and acidic residues" evidence="1">
    <location>
        <begin position="19"/>
        <end position="29"/>
    </location>
</feature>
<dbReference type="KEGG" id="dmm:dnm_010000"/>
<keyword evidence="3" id="KW-1185">Reference proteome</keyword>
<proteinExistence type="predicted"/>
<dbReference type="AlphaFoldDB" id="A0A975BGK5"/>
<evidence type="ECO:0000313" key="3">
    <source>
        <dbReference type="Proteomes" id="UP000663722"/>
    </source>
</evidence>
<name>A0A975BGK5_9BACT</name>
<evidence type="ECO:0000256" key="1">
    <source>
        <dbReference type="SAM" id="MobiDB-lite"/>
    </source>
</evidence>
<feature type="compositionally biased region" description="Polar residues" evidence="1">
    <location>
        <begin position="32"/>
        <end position="41"/>
    </location>
</feature>
<sequence>MSKKIQFFGTVREPLNDPSFRDKPYRPEIFHTGSQTDVRHS</sequence>
<reference evidence="2" key="1">
    <citation type="journal article" date="2021" name="Microb. Physiol.">
        <title>Proteogenomic Insights into the Physiology of Marine, Sulfate-Reducing, Filamentous Desulfonema limicola and Desulfonema magnum.</title>
        <authorList>
            <person name="Schnaars V."/>
            <person name="Wohlbrand L."/>
            <person name="Scheve S."/>
            <person name="Hinrichs C."/>
            <person name="Reinhardt R."/>
            <person name="Rabus R."/>
        </authorList>
    </citation>
    <scope>NUCLEOTIDE SEQUENCE</scope>
    <source>
        <strain evidence="2">4be13</strain>
    </source>
</reference>